<evidence type="ECO:0000313" key="2">
    <source>
        <dbReference type="Proteomes" id="UP000245370"/>
    </source>
</evidence>
<proteinExistence type="predicted"/>
<dbReference type="AlphaFoldDB" id="A0A2U2XGK0"/>
<organism evidence="1 2">
    <name type="scientific">Brumimicrobium oceani</name>
    <dbReference type="NCBI Taxonomy" id="2100725"/>
    <lineage>
        <taxon>Bacteria</taxon>
        <taxon>Pseudomonadati</taxon>
        <taxon>Bacteroidota</taxon>
        <taxon>Flavobacteriia</taxon>
        <taxon>Flavobacteriales</taxon>
        <taxon>Crocinitomicaceae</taxon>
        <taxon>Brumimicrobium</taxon>
    </lineage>
</organism>
<keyword evidence="2" id="KW-1185">Reference proteome</keyword>
<reference evidence="1 2" key="2">
    <citation type="submission" date="2018-05" db="EMBL/GenBank/DDBJ databases">
        <authorList>
            <person name="Lanie J.A."/>
            <person name="Ng W.-L."/>
            <person name="Kazmierczak K.M."/>
            <person name="Andrzejewski T.M."/>
            <person name="Davidsen T.M."/>
            <person name="Wayne K.J."/>
            <person name="Tettelin H."/>
            <person name="Glass J.I."/>
            <person name="Rusch D."/>
            <person name="Podicherti R."/>
            <person name="Tsui H.-C.T."/>
            <person name="Winkler M.E."/>
        </authorList>
    </citation>
    <scope>NUCLEOTIDE SEQUENCE [LARGE SCALE GENOMIC DNA]</scope>
    <source>
        <strain evidence="1 2">C305</strain>
    </source>
</reference>
<dbReference type="OrthoDB" id="9553545at2"/>
<name>A0A2U2XGK0_9FLAO</name>
<gene>
    <name evidence="1" type="ORF">DIT68_01320</name>
</gene>
<reference evidence="1 2" key="1">
    <citation type="submission" date="2018-05" db="EMBL/GenBank/DDBJ databases">
        <title>Brumimicrobium oceani sp. nov., isolated from coastal sediment.</title>
        <authorList>
            <person name="Kou Y."/>
        </authorList>
    </citation>
    <scope>NUCLEOTIDE SEQUENCE [LARGE SCALE GENOMIC DNA]</scope>
    <source>
        <strain evidence="1 2">C305</strain>
    </source>
</reference>
<accession>A0A2U2XGK0</accession>
<sequence length="119" mass="13559">MTLVTVSVAYSQVYEGVYENSNEEVRARLDQNKISGIDILTDVVAHHEFKVASLDDNKRTKLFNLAKSNQYTEEFLFNEELNSFTLLSSAHMTKEMIVDLIESSNLTLVEYAVVYSIVE</sequence>
<comment type="caution">
    <text evidence="1">The sequence shown here is derived from an EMBL/GenBank/DDBJ whole genome shotgun (WGS) entry which is preliminary data.</text>
</comment>
<dbReference type="EMBL" id="QFRJ01000001">
    <property type="protein sequence ID" value="PWH86928.1"/>
    <property type="molecule type" value="Genomic_DNA"/>
</dbReference>
<evidence type="ECO:0000313" key="1">
    <source>
        <dbReference type="EMBL" id="PWH86928.1"/>
    </source>
</evidence>
<dbReference type="Proteomes" id="UP000245370">
    <property type="component" value="Unassembled WGS sequence"/>
</dbReference>
<protein>
    <submittedName>
        <fullName evidence="1">Uncharacterized protein</fullName>
    </submittedName>
</protein>
<dbReference type="RefSeq" id="WP_109358006.1">
    <property type="nucleotide sequence ID" value="NZ_QFRJ01000001.1"/>
</dbReference>